<dbReference type="Pfam" id="PF13689">
    <property type="entry name" value="DUF4154"/>
    <property type="match status" value="1"/>
</dbReference>
<sequence>MKNLNILIFLFFLAFSASAFSQEESLKAFYTINLIRYVGWNGHSLEGDFVIAVVGNSEVAKQLRAYSDGKRFGHQNYLIKEYDELEKVNTCQVLYIGKNTKVSGGQRYLLEKARAVGSLIIAESDGMINKGAAVNFVLRNEGLQFELNESNAGYANLQFSSRLASMAAAIVLN</sequence>
<gene>
    <name evidence="2" type="ORF">JCM15548_1396</name>
</gene>
<feature type="chain" id="PRO_5002428613" description="Transmembrane protein" evidence="1">
    <location>
        <begin position="20"/>
        <end position="173"/>
    </location>
</feature>
<protein>
    <recommendedName>
        <fullName evidence="4">Transmembrane protein</fullName>
    </recommendedName>
</protein>
<comment type="caution">
    <text evidence="2">The sequence shown here is derived from an EMBL/GenBank/DDBJ whole genome shotgun (WGS) entry which is preliminary data.</text>
</comment>
<proteinExistence type="predicted"/>
<name>A0A0E9LRU1_9BACT</name>
<reference evidence="2 3" key="1">
    <citation type="journal article" date="2015" name="Microbes Environ.">
        <title>Distribution and evolution of nitrogen fixation genes in the phylum bacteroidetes.</title>
        <authorList>
            <person name="Inoue J."/>
            <person name="Oshima K."/>
            <person name="Suda W."/>
            <person name="Sakamoto M."/>
            <person name="Iino T."/>
            <person name="Noda S."/>
            <person name="Hongoh Y."/>
            <person name="Hattori M."/>
            <person name="Ohkuma M."/>
        </authorList>
    </citation>
    <scope>NUCLEOTIDE SEQUENCE [LARGE SCALE GENOMIC DNA]</scope>
    <source>
        <strain evidence="2">JCM 15548</strain>
    </source>
</reference>
<keyword evidence="1" id="KW-0732">Signal</keyword>
<dbReference type="AlphaFoldDB" id="A0A0E9LRU1"/>
<feature type="signal peptide" evidence="1">
    <location>
        <begin position="1"/>
        <end position="19"/>
    </location>
</feature>
<evidence type="ECO:0008006" key="4">
    <source>
        <dbReference type="Google" id="ProtNLM"/>
    </source>
</evidence>
<dbReference type="OrthoDB" id="1342147at2"/>
<dbReference type="InterPro" id="IPR025293">
    <property type="entry name" value="YfiR/HmsC-like"/>
</dbReference>
<dbReference type="Proteomes" id="UP000032900">
    <property type="component" value="Unassembled WGS sequence"/>
</dbReference>
<keyword evidence="3" id="KW-1185">Reference proteome</keyword>
<evidence type="ECO:0000313" key="2">
    <source>
        <dbReference type="EMBL" id="GAO28317.1"/>
    </source>
</evidence>
<dbReference type="STRING" id="1236989.JCM15548_1396"/>
<evidence type="ECO:0000256" key="1">
    <source>
        <dbReference type="SAM" id="SignalP"/>
    </source>
</evidence>
<evidence type="ECO:0000313" key="3">
    <source>
        <dbReference type="Proteomes" id="UP000032900"/>
    </source>
</evidence>
<organism evidence="2 3">
    <name type="scientific">Geofilum rubicundum JCM 15548</name>
    <dbReference type="NCBI Taxonomy" id="1236989"/>
    <lineage>
        <taxon>Bacteria</taxon>
        <taxon>Pseudomonadati</taxon>
        <taxon>Bacteroidota</taxon>
        <taxon>Bacteroidia</taxon>
        <taxon>Marinilabiliales</taxon>
        <taxon>Marinilabiliaceae</taxon>
        <taxon>Geofilum</taxon>
    </lineage>
</organism>
<accession>A0A0E9LRU1</accession>
<dbReference type="EMBL" id="BAZW01000002">
    <property type="protein sequence ID" value="GAO28317.1"/>
    <property type="molecule type" value="Genomic_DNA"/>
</dbReference>
<dbReference type="RefSeq" id="WP_062122151.1">
    <property type="nucleotide sequence ID" value="NZ_BAZW01000002.1"/>
</dbReference>